<dbReference type="GeneID" id="105117241"/>
<dbReference type="GO" id="GO:0006886">
    <property type="term" value="P:intracellular protein transport"/>
    <property type="evidence" value="ECO:0007669"/>
    <property type="project" value="UniProtKB-UniRule"/>
</dbReference>
<keyword evidence="1" id="KW-1133">Transmembrane helix</keyword>
<dbReference type="AlphaFoldDB" id="A0AAJ6XBV1"/>
<evidence type="ECO:0000313" key="3">
    <source>
        <dbReference type="RefSeq" id="XP_011013138.1"/>
    </source>
</evidence>
<keyword evidence="1" id="KW-0472">Membrane</keyword>
<dbReference type="PANTHER" id="PTHR12701:SF65">
    <property type="entry name" value="ENDOPLASMIC RETICULUM TRANSMEMBRANE PROTEIN"/>
    <property type="match status" value="1"/>
</dbReference>
<dbReference type="KEGG" id="peu:105117241"/>
<dbReference type="PANTHER" id="PTHR12701">
    <property type="entry name" value="BCR-ASSOCIATED PROTEIN, BAP"/>
    <property type="match status" value="1"/>
</dbReference>
<organism evidence="2 3">
    <name type="scientific">Populus euphratica</name>
    <name type="common">Euphrates poplar</name>
    <dbReference type="NCBI Taxonomy" id="75702"/>
    <lineage>
        <taxon>Eukaryota</taxon>
        <taxon>Viridiplantae</taxon>
        <taxon>Streptophyta</taxon>
        <taxon>Embryophyta</taxon>
        <taxon>Tracheophyta</taxon>
        <taxon>Spermatophyta</taxon>
        <taxon>Magnoliopsida</taxon>
        <taxon>eudicotyledons</taxon>
        <taxon>Gunneridae</taxon>
        <taxon>Pentapetalae</taxon>
        <taxon>rosids</taxon>
        <taxon>fabids</taxon>
        <taxon>Malpighiales</taxon>
        <taxon>Salicaceae</taxon>
        <taxon>Saliceae</taxon>
        <taxon>Populus</taxon>
    </lineage>
</organism>
<evidence type="ECO:0000313" key="2">
    <source>
        <dbReference type="Proteomes" id="UP000694918"/>
    </source>
</evidence>
<keyword evidence="1" id="KW-0813">Transport</keyword>
<gene>
    <name evidence="3" type="primary">LOC105117241</name>
</gene>
<name>A0AAJ6XBV1_POPEU</name>
<feature type="transmembrane region" description="Helical" evidence="1">
    <location>
        <begin position="6"/>
        <end position="22"/>
    </location>
</feature>
<dbReference type="Proteomes" id="UP000694918">
    <property type="component" value="Unplaced"/>
</dbReference>
<comment type="subcellular location">
    <subcellularLocation>
        <location evidence="1">Endoplasmic reticulum membrane</location>
        <topology evidence="1">Multi-pass membrane protein</topology>
    </subcellularLocation>
</comment>
<keyword evidence="2" id="KW-1185">Reference proteome</keyword>
<keyword evidence="1" id="KW-0256">Endoplasmic reticulum</keyword>
<dbReference type="GO" id="GO:0006888">
    <property type="term" value="P:endoplasmic reticulum to Golgi vesicle-mediated transport"/>
    <property type="evidence" value="ECO:0007669"/>
    <property type="project" value="UniProtKB-UniRule"/>
</dbReference>
<feature type="transmembrane region" description="Helical" evidence="1">
    <location>
        <begin position="43"/>
        <end position="64"/>
    </location>
</feature>
<keyword evidence="1" id="KW-0812">Transmembrane</keyword>
<reference evidence="3" key="1">
    <citation type="submission" date="2025-08" db="UniProtKB">
        <authorList>
            <consortium name="RefSeq"/>
        </authorList>
    </citation>
    <scope>IDENTIFICATION</scope>
</reference>
<comment type="similarity">
    <text evidence="1">Belongs to the BCAP29/BCAP31 family.</text>
</comment>
<dbReference type="RefSeq" id="XP_011013138.1">
    <property type="nucleotide sequence ID" value="XM_011014836.1"/>
</dbReference>
<protein>
    <recommendedName>
        <fullName evidence="1">Endoplasmic reticulum transmembrane protein</fullName>
    </recommendedName>
</protein>
<evidence type="ECO:0000256" key="1">
    <source>
        <dbReference type="RuleBase" id="RU367026"/>
    </source>
</evidence>
<keyword evidence="1" id="KW-0931">ER-Golgi transport</keyword>
<proteinExistence type="inferred from homology"/>
<dbReference type="InterPro" id="IPR008417">
    <property type="entry name" value="BAP29/BAP31"/>
</dbReference>
<comment type="caution">
    <text evidence="1">Lacks conserved residue(s) required for the propagation of feature annotation.</text>
</comment>
<comment type="function">
    <text evidence="1">May play a role in anterograde transport of membrane proteins from the endoplasmic reticulum to the Golgi.</text>
</comment>
<sequence>MINLLFTVVFTEMAVILILLFRTPVRKLVIMAIDQLKQGKGPLVAKTVATTLIVVFTSVLHNALQIRKRLLDAGAVNSADEVLMVERILEASLLGFSLFQALMIDRLHCYIKELLQIRTELEEVKRLN</sequence>
<dbReference type="GO" id="GO:0005789">
    <property type="term" value="C:endoplasmic reticulum membrane"/>
    <property type="evidence" value="ECO:0007669"/>
    <property type="project" value="UniProtKB-SubCell"/>
</dbReference>
<keyword evidence="1" id="KW-0653">Protein transport</keyword>
<dbReference type="GO" id="GO:0070973">
    <property type="term" value="P:protein localization to endoplasmic reticulum exit site"/>
    <property type="evidence" value="ECO:0007669"/>
    <property type="project" value="UniProtKB-UniRule"/>
</dbReference>
<accession>A0AAJ6XBV1</accession>